<evidence type="ECO:0000259" key="1">
    <source>
        <dbReference type="Pfam" id="PF22818"/>
    </source>
</evidence>
<dbReference type="InterPro" id="IPR029069">
    <property type="entry name" value="HotDog_dom_sf"/>
</dbReference>
<gene>
    <name evidence="2" type="ORF">HF682_13125</name>
</gene>
<keyword evidence="3" id="KW-1185">Reference proteome</keyword>
<accession>A0A847SJL7</accession>
<name>A0A847SJL7_9NEIS</name>
<feature type="domain" description="ApeI dehydratase-like" evidence="1">
    <location>
        <begin position="13"/>
        <end position="110"/>
    </location>
</feature>
<dbReference type="InterPro" id="IPR016962">
    <property type="entry name" value="Dehydrase_ECs4332_prd"/>
</dbReference>
<organism evidence="2 3">
    <name type="scientific">Leeia aquatica</name>
    <dbReference type="NCBI Taxonomy" id="2725557"/>
    <lineage>
        <taxon>Bacteria</taxon>
        <taxon>Pseudomonadati</taxon>
        <taxon>Pseudomonadota</taxon>
        <taxon>Betaproteobacteria</taxon>
        <taxon>Neisseriales</taxon>
        <taxon>Leeiaceae</taxon>
        <taxon>Leeia</taxon>
    </lineage>
</organism>
<reference evidence="2 3" key="1">
    <citation type="submission" date="2020-04" db="EMBL/GenBank/DDBJ databases">
        <title>Draft genome of Leeia sp. IMCC25680.</title>
        <authorList>
            <person name="Song J."/>
            <person name="Cho J.-C."/>
        </authorList>
    </citation>
    <scope>NUCLEOTIDE SEQUENCE [LARGE SCALE GENOMIC DNA]</scope>
    <source>
        <strain evidence="2 3">IMCC25680</strain>
    </source>
</reference>
<dbReference type="Gene3D" id="3.10.129.10">
    <property type="entry name" value="Hotdog Thioesterase"/>
    <property type="match status" value="1"/>
</dbReference>
<dbReference type="Proteomes" id="UP000587991">
    <property type="component" value="Unassembled WGS sequence"/>
</dbReference>
<dbReference type="Pfam" id="PF22818">
    <property type="entry name" value="ApeI-like"/>
    <property type="match status" value="1"/>
</dbReference>
<evidence type="ECO:0000313" key="3">
    <source>
        <dbReference type="Proteomes" id="UP000587991"/>
    </source>
</evidence>
<proteinExistence type="predicted"/>
<dbReference type="InterPro" id="IPR054545">
    <property type="entry name" value="ApeI-like"/>
</dbReference>
<dbReference type="PIRSF" id="PIRSF030962">
    <property type="entry name" value="Dehydrase_ECs4332_prd"/>
    <property type="match status" value="1"/>
</dbReference>
<comment type="caution">
    <text evidence="2">The sequence shown here is derived from an EMBL/GenBank/DDBJ whole genome shotgun (WGS) entry which is preliminary data.</text>
</comment>
<dbReference type="EMBL" id="JABAIM010000003">
    <property type="protein sequence ID" value="NLR76102.1"/>
    <property type="molecule type" value="Genomic_DNA"/>
</dbReference>
<evidence type="ECO:0000313" key="2">
    <source>
        <dbReference type="EMBL" id="NLR76102.1"/>
    </source>
</evidence>
<protein>
    <submittedName>
        <fullName evidence="2">Hydroxymyristoyl-ACP dehydratase</fullName>
    </submittedName>
</protein>
<dbReference type="RefSeq" id="WP_168877777.1">
    <property type="nucleotide sequence ID" value="NZ_JABAIM010000003.1"/>
</dbReference>
<sequence length="121" mass="13455">MSAWMPDVTVMTATAEHVALQFQVSPTLRYFEGHFPGMPILPGVVQLDWAVRLARRHLGLPLIAMSGMKALKFTAPVLPGDELRLLLSWQATQARLDFKYLALDSDKIFSMGQLQFAPAEA</sequence>
<dbReference type="AlphaFoldDB" id="A0A847SJL7"/>
<dbReference type="SUPFAM" id="SSF54637">
    <property type="entry name" value="Thioesterase/thiol ester dehydrase-isomerase"/>
    <property type="match status" value="1"/>
</dbReference>